<accession>A0ABN6GZY4</accession>
<keyword evidence="1" id="KW-0732">Signal</keyword>
<evidence type="ECO:0000313" key="3">
    <source>
        <dbReference type="Proteomes" id="UP001374893"/>
    </source>
</evidence>
<keyword evidence="3" id="KW-1185">Reference proteome</keyword>
<dbReference type="EMBL" id="AP024702">
    <property type="protein sequence ID" value="BCX46788.1"/>
    <property type="molecule type" value="Genomic_DNA"/>
</dbReference>
<dbReference type="Proteomes" id="UP001374893">
    <property type="component" value="Chromosome"/>
</dbReference>
<reference evidence="2 3" key="1">
    <citation type="submission" date="2021-06" db="EMBL/GenBank/DDBJ databases">
        <title>Complete genome of Haloferula helveola possessing various polysaccharide degrading enzymes.</title>
        <authorList>
            <person name="Takami H."/>
            <person name="Huang C."/>
            <person name="Hamasaki K."/>
        </authorList>
    </citation>
    <scope>NUCLEOTIDE SEQUENCE [LARGE SCALE GENOMIC DNA]</scope>
    <source>
        <strain evidence="2 3">CN-1</strain>
    </source>
</reference>
<organism evidence="2 3">
    <name type="scientific">Haloferula helveola</name>
    <dbReference type="NCBI Taxonomy" id="490095"/>
    <lineage>
        <taxon>Bacteria</taxon>
        <taxon>Pseudomonadati</taxon>
        <taxon>Verrucomicrobiota</taxon>
        <taxon>Verrucomicrobiia</taxon>
        <taxon>Verrucomicrobiales</taxon>
        <taxon>Verrucomicrobiaceae</taxon>
        <taxon>Haloferula</taxon>
    </lineage>
</organism>
<proteinExistence type="predicted"/>
<dbReference type="Gene3D" id="3.40.390.10">
    <property type="entry name" value="Collagenase (Catalytic Domain)"/>
    <property type="match status" value="1"/>
</dbReference>
<dbReference type="InterPro" id="IPR024079">
    <property type="entry name" value="MetalloPept_cat_dom_sf"/>
</dbReference>
<sequence length="385" mass="44395">MIRFHSALLGFACLFTPISAHEVLPVTDEQAEEYKLDRDFFKKGTMVEDILIATSDKVSDYAHLEAAYQFGKMMTKLKPEISKRIREGGVLCILVGHDELTSDIPQFRNDKTGEELAFYNWRSRGFLTRVEGRPVVLFSEEDVLEFEGGMRDESILIHEFGHVIHRPGFYEGLDEELKKTWEDALAKGLWNDGRAAQRFRRVRGDEPVLLLDALVKAFPDRKPELLKLCLDGGDILVNGEPTDSKVEITGKDDVRIVFGGPKDCYASKNRAEYFAEIVQAWFDTNRVMDHDHNHIDTREELKSYDPGGYAFLEKIFNEDDWRFVSPRERAGKDHLKGYDPENAPVVIQPDFIKDAANDYYDEYWSKYWERLEKKYADRLGTADDA</sequence>
<feature type="signal peptide" evidence="1">
    <location>
        <begin position="1"/>
        <end position="20"/>
    </location>
</feature>
<evidence type="ECO:0000313" key="2">
    <source>
        <dbReference type="EMBL" id="BCX46788.1"/>
    </source>
</evidence>
<dbReference type="RefSeq" id="WP_338688673.1">
    <property type="nucleotide sequence ID" value="NZ_AP024702.1"/>
</dbReference>
<gene>
    <name evidence="2" type="ORF">HAHE_06960</name>
</gene>
<evidence type="ECO:0000256" key="1">
    <source>
        <dbReference type="SAM" id="SignalP"/>
    </source>
</evidence>
<protein>
    <submittedName>
        <fullName evidence="2">Uncharacterized protein</fullName>
    </submittedName>
</protein>
<dbReference type="SUPFAM" id="SSF55486">
    <property type="entry name" value="Metalloproteases ('zincins'), catalytic domain"/>
    <property type="match status" value="1"/>
</dbReference>
<feature type="chain" id="PRO_5046726244" evidence="1">
    <location>
        <begin position="21"/>
        <end position="385"/>
    </location>
</feature>
<name>A0ABN6GZY4_9BACT</name>